<sequence length="66" mass="7510">MIFTSSEPWSLYLEGEVLTFEASESHGNRLEIAPETLTVRLGVLWATVTFTEANRHQHRKRPANPS</sequence>
<reference evidence="1 2" key="1">
    <citation type="submission" date="2023-10" db="EMBL/GenBank/DDBJ databases">
        <title>Bacteria for the degradation of biodegradable plastic PBAT(Polybutylene adipate terephthalate).</title>
        <authorList>
            <person name="Weon H.-Y."/>
            <person name="Yeon J."/>
        </authorList>
    </citation>
    <scope>NUCLEOTIDE SEQUENCE [LARGE SCALE GENOMIC DNA]</scope>
    <source>
        <strain evidence="1 2">SBD 7-3</strain>
        <plasmid evidence="1 2">unnamed2</plasmid>
    </source>
</reference>
<evidence type="ECO:0000313" key="2">
    <source>
        <dbReference type="Proteomes" id="UP001303946"/>
    </source>
</evidence>
<dbReference type="Proteomes" id="UP001303946">
    <property type="component" value="Plasmid unnamed2"/>
</dbReference>
<organism evidence="1 2">
    <name type="scientific">Piscinibacter gummiphilus</name>
    <dbReference type="NCBI Taxonomy" id="946333"/>
    <lineage>
        <taxon>Bacteria</taxon>
        <taxon>Pseudomonadati</taxon>
        <taxon>Pseudomonadota</taxon>
        <taxon>Betaproteobacteria</taxon>
        <taxon>Burkholderiales</taxon>
        <taxon>Sphaerotilaceae</taxon>
        <taxon>Piscinibacter</taxon>
    </lineage>
</organism>
<dbReference type="EMBL" id="CP136338">
    <property type="protein sequence ID" value="WOB11335.1"/>
    <property type="molecule type" value="Genomic_DNA"/>
</dbReference>
<protein>
    <submittedName>
        <fullName evidence="1">Uncharacterized protein</fullName>
    </submittedName>
</protein>
<gene>
    <name evidence="1" type="ORF">RXV79_28040</name>
</gene>
<proteinExistence type="predicted"/>
<dbReference type="RefSeq" id="WP_316704601.1">
    <property type="nucleotide sequence ID" value="NZ_CP136338.1"/>
</dbReference>
<accession>A0ABZ0D263</accession>
<name>A0ABZ0D263_9BURK</name>
<evidence type="ECO:0000313" key="1">
    <source>
        <dbReference type="EMBL" id="WOB11335.1"/>
    </source>
</evidence>
<keyword evidence="1" id="KW-0614">Plasmid</keyword>
<keyword evidence="2" id="KW-1185">Reference proteome</keyword>
<geneLocation type="plasmid" evidence="1 2">
    <name>unnamed2</name>
</geneLocation>